<protein>
    <submittedName>
        <fullName evidence="1">C_GCAxxG_C_C family protein</fullName>
    </submittedName>
</protein>
<name>A0A7V2AWF9_UNCEI</name>
<comment type="caution">
    <text evidence="1">The sequence shown here is derived from an EMBL/GenBank/DDBJ whole genome shotgun (WGS) entry which is preliminary data.</text>
</comment>
<evidence type="ECO:0000313" key="1">
    <source>
        <dbReference type="EMBL" id="HER44515.1"/>
    </source>
</evidence>
<sequence>MNAADRAERLFRGPCNCCQAVIGAMAPGLGLAEGTAVRLGTAFGGGMGRMGGVCGAVTGAFLALGMTYGDPEAGDESKERVYRLVAAFVEEFRRLHGSIYCRD</sequence>
<organism evidence="1">
    <name type="scientific">Eiseniibacteriota bacterium</name>
    <dbReference type="NCBI Taxonomy" id="2212470"/>
    <lineage>
        <taxon>Bacteria</taxon>
        <taxon>Candidatus Eiseniibacteriota</taxon>
    </lineage>
</organism>
<proteinExistence type="predicted"/>
<dbReference type="Pfam" id="PF09719">
    <property type="entry name" value="C_GCAxxG_C_C"/>
    <property type="match status" value="1"/>
</dbReference>
<reference evidence="1" key="1">
    <citation type="journal article" date="2020" name="mSystems">
        <title>Genome- and Community-Level Interaction Insights into Carbon Utilization and Element Cycling Functions of Hydrothermarchaeota in Hydrothermal Sediment.</title>
        <authorList>
            <person name="Zhou Z."/>
            <person name="Liu Y."/>
            <person name="Xu W."/>
            <person name="Pan J."/>
            <person name="Luo Z.H."/>
            <person name="Li M."/>
        </authorList>
    </citation>
    <scope>NUCLEOTIDE SEQUENCE [LARGE SCALE GENOMIC DNA]</scope>
    <source>
        <strain evidence="1">SpSt-1233</strain>
    </source>
</reference>
<dbReference type="AlphaFoldDB" id="A0A7V2AWF9"/>
<dbReference type="Proteomes" id="UP000886069">
    <property type="component" value="Unassembled WGS sequence"/>
</dbReference>
<accession>A0A7V2AWF9</accession>
<dbReference type="InterPro" id="IPR010181">
    <property type="entry name" value="CGCAxxGCC_motif"/>
</dbReference>
<gene>
    <name evidence="1" type="ORF">ENO08_08660</name>
</gene>
<feature type="non-terminal residue" evidence="1">
    <location>
        <position position="103"/>
    </location>
</feature>
<dbReference type="NCBIfam" id="TIGR01909">
    <property type="entry name" value="C_GCAxxG_C_C"/>
    <property type="match status" value="1"/>
</dbReference>
<dbReference type="EMBL" id="DSEC01000620">
    <property type="protein sequence ID" value="HER44515.1"/>
    <property type="molecule type" value="Genomic_DNA"/>
</dbReference>